<dbReference type="OrthoDB" id="5865895at2759"/>
<dbReference type="AlphaFoldDB" id="A0A183GMR7"/>
<dbReference type="WBParaSite" id="HPBE_0002398701-mRNA-1">
    <property type="protein sequence ID" value="HPBE_0002398701-mRNA-1"/>
    <property type="gene ID" value="HPBE_0002398701"/>
</dbReference>
<reference evidence="4" key="2">
    <citation type="submission" date="2019-09" db="UniProtKB">
        <authorList>
            <consortium name="WormBaseParasite"/>
        </authorList>
    </citation>
    <scope>IDENTIFICATION</scope>
</reference>
<name>A0A183GMR7_HELPZ</name>
<proteinExistence type="predicted"/>
<accession>A0A183GMR7</accession>
<dbReference type="EMBL" id="UZAH01035703">
    <property type="protein sequence ID" value="VDP42210.1"/>
    <property type="molecule type" value="Genomic_DNA"/>
</dbReference>
<evidence type="ECO:0000313" key="4">
    <source>
        <dbReference type="WBParaSite" id="HPBE_0002398701-mRNA-1"/>
    </source>
</evidence>
<accession>A0A3P8DF73</accession>
<evidence type="ECO:0000313" key="2">
    <source>
        <dbReference type="EMBL" id="VDP42210.1"/>
    </source>
</evidence>
<reference evidence="2 3" key="1">
    <citation type="submission" date="2018-11" db="EMBL/GenBank/DDBJ databases">
        <authorList>
            <consortium name="Pathogen Informatics"/>
        </authorList>
    </citation>
    <scope>NUCLEOTIDE SEQUENCE [LARGE SCALE GENOMIC DNA]</scope>
</reference>
<protein>
    <submittedName>
        <fullName evidence="4">DUF2188 domain-containing protein</fullName>
    </submittedName>
</protein>
<dbReference type="Proteomes" id="UP000050761">
    <property type="component" value="Unassembled WGS sequence"/>
</dbReference>
<keyword evidence="3" id="KW-1185">Reference proteome</keyword>
<evidence type="ECO:0000256" key="1">
    <source>
        <dbReference type="SAM" id="MobiDB-lite"/>
    </source>
</evidence>
<gene>
    <name evidence="2" type="ORF">HPBE_LOCUS23986</name>
</gene>
<evidence type="ECO:0000313" key="3">
    <source>
        <dbReference type="Proteomes" id="UP000050761"/>
    </source>
</evidence>
<organism evidence="3 4">
    <name type="scientific">Heligmosomoides polygyrus</name>
    <name type="common">Parasitic roundworm</name>
    <dbReference type="NCBI Taxonomy" id="6339"/>
    <lineage>
        <taxon>Eukaryota</taxon>
        <taxon>Metazoa</taxon>
        <taxon>Ecdysozoa</taxon>
        <taxon>Nematoda</taxon>
        <taxon>Chromadorea</taxon>
        <taxon>Rhabditida</taxon>
        <taxon>Rhabditina</taxon>
        <taxon>Rhabditomorpha</taxon>
        <taxon>Strongyloidea</taxon>
        <taxon>Heligmosomidae</taxon>
        <taxon>Heligmosomoides</taxon>
    </lineage>
</organism>
<sequence length="94" mass="10756">MGRSSASKPRLIKVVVPSKYYWRKALANARHVRGTGYAEVFVRKSMTAEERKNEHELRQQDKEKNKGKAAREWVVYRGQLRHISELTSGGSGNV</sequence>
<feature type="region of interest" description="Disordered" evidence="1">
    <location>
        <begin position="48"/>
        <end position="69"/>
    </location>
</feature>